<protein>
    <submittedName>
        <fullName evidence="4">Ankyrin-1</fullName>
    </submittedName>
</protein>
<dbReference type="AlphaFoldDB" id="A0A9P1FKV8"/>
<dbReference type="Proteomes" id="UP001152797">
    <property type="component" value="Unassembled WGS sequence"/>
</dbReference>
<feature type="region of interest" description="Disordered" evidence="1">
    <location>
        <begin position="275"/>
        <end position="295"/>
    </location>
</feature>
<dbReference type="EMBL" id="CAMXCT010000517">
    <property type="protein sequence ID" value="CAI3979863.1"/>
    <property type="molecule type" value="Genomic_DNA"/>
</dbReference>
<gene>
    <name evidence="2" type="ORF">C1SCF055_LOCUS7787</name>
</gene>
<organism evidence="2">
    <name type="scientific">Cladocopium goreaui</name>
    <dbReference type="NCBI Taxonomy" id="2562237"/>
    <lineage>
        <taxon>Eukaryota</taxon>
        <taxon>Sar</taxon>
        <taxon>Alveolata</taxon>
        <taxon>Dinophyceae</taxon>
        <taxon>Suessiales</taxon>
        <taxon>Symbiodiniaceae</taxon>
        <taxon>Cladocopium</taxon>
    </lineage>
</organism>
<name>A0A9P1FKV8_9DINO</name>
<dbReference type="EMBL" id="CAMXCT030000517">
    <property type="protein sequence ID" value="CAL4767175.1"/>
    <property type="molecule type" value="Genomic_DNA"/>
</dbReference>
<keyword evidence="5" id="KW-1185">Reference proteome</keyword>
<evidence type="ECO:0000256" key="1">
    <source>
        <dbReference type="SAM" id="MobiDB-lite"/>
    </source>
</evidence>
<evidence type="ECO:0000313" key="3">
    <source>
        <dbReference type="EMBL" id="CAL1133238.1"/>
    </source>
</evidence>
<reference evidence="3" key="2">
    <citation type="submission" date="2024-04" db="EMBL/GenBank/DDBJ databases">
        <authorList>
            <person name="Chen Y."/>
            <person name="Shah S."/>
            <person name="Dougan E. K."/>
            <person name="Thang M."/>
            <person name="Chan C."/>
        </authorList>
    </citation>
    <scope>NUCLEOTIDE SEQUENCE [LARGE SCALE GENOMIC DNA]</scope>
</reference>
<evidence type="ECO:0000313" key="4">
    <source>
        <dbReference type="EMBL" id="CAL4767175.1"/>
    </source>
</evidence>
<accession>A0A9P1FKV8</accession>
<dbReference type="OrthoDB" id="446026at2759"/>
<proteinExistence type="predicted"/>
<feature type="region of interest" description="Disordered" evidence="1">
    <location>
        <begin position="310"/>
        <end position="362"/>
    </location>
</feature>
<sequence length="386" mass="43893">MTSLDSTASECRFEKALRLAEAHLAKRARQPAFKLEVQLQCQALQAKQEAKERARQEWLEGLSLEKFAEFQDRTKTSHARHEQVQNFNRCKQEELLAAAAATKQAAEARAEMIAQRRAEEEALNRDIAMHREKRISTTTARAIEMQQERAASIRREQERVQKRRTMVDQENAKERAASCERRRARDENVNERMRARSHHLEGQRKEKEARFLQKCEQADTENRRRAEIMERIRQLQQQNHQKVAQIKELTWKASVTNNEDILRQELEVLVPRLSSAPTTPRGSFCSSSNKGMSPGSVTNRIHDRFIPATFQPMTPRKPQTPRAGFGQFESVSPLSASSPTSSKSSSAVVSPHRQKARFDPVNSAVSLGSTRASLHASIPELGAHCA</sequence>
<dbReference type="EMBL" id="CAMXCT020000517">
    <property type="protein sequence ID" value="CAL1133238.1"/>
    <property type="molecule type" value="Genomic_DNA"/>
</dbReference>
<evidence type="ECO:0000313" key="2">
    <source>
        <dbReference type="EMBL" id="CAI3979863.1"/>
    </source>
</evidence>
<comment type="caution">
    <text evidence="2">The sequence shown here is derived from an EMBL/GenBank/DDBJ whole genome shotgun (WGS) entry which is preliminary data.</text>
</comment>
<feature type="compositionally biased region" description="Low complexity" evidence="1">
    <location>
        <begin position="330"/>
        <end position="351"/>
    </location>
</feature>
<feature type="region of interest" description="Disordered" evidence="1">
    <location>
        <begin position="156"/>
        <end position="208"/>
    </location>
</feature>
<evidence type="ECO:0000313" key="5">
    <source>
        <dbReference type="Proteomes" id="UP001152797"/>
    </source>
</evidence>
<reference evidence="2" key="1">
    <citation type="submission" date="2022-10" db="EMBL/GenBank/DDBJ databases">
        <authorList>
            <person name="Chen Y."/>
            <person name="Dougan E. K."/>
            <person name="Chan C."/>
            <person name="Rhodes N."/>
            <person name="Thang M."/>
        </authorList>
    </citation>
    <scope>NUCLEOTIDE SEQUENCE</scope>
</reference>